<protein>
    <submittedName>
        <fullName evidence="1">5919_t:CDS:1</fullName>
    </submittedName>
</protein>
<organism evidence="1 2">
    <name type="scientific">Cetraspora pellucida</name>
    <dbReference type="NCBI Taxonomy" id="1433469"/>
    <lineage>
        <taxon>Eukaryota</taxon>
        <taxon>Fungi</taxon>
        <taxon>Fungi incertae sedis</taxon>
        <taxon>Mucoromycota</taxon>
        <taxon>Glomeromycotina</taxon>
        <taxon>Glomeromycetes</taxon>
        <taxon>Diversisporales</taxon>
        <taxon>Gigasporaceae</taxon>
        <taxon>Cetraspora</taxon>
    </lineage>
</organism>
<dbReference type="Proteomes" id="UP000789366">
    <property type="component" value="Unassembled WGS sequence"/>
</dbReference>
<name>A0ACA9P8J6_9GLOM</name>
<proteinExistence type="predicted"/>
<feature type="non-terminal residue" evidence="1">
    <location>
        <position position="1"/>
    </location>
</feature>
<accession>A0ACA9P8J6</accession>
<reference evidence="1" key="1">
    <citation type="submission" date="2021-06" db="EMBL/GenBank/DDBJ databases">
        <authorList>
            <person name="Kallberg Y."/>
            <person name="Tangrot J."/>
            <person name="Rosling A."/>
        </authorList>
    </citation>
    <scope>NUCLEOTIDE SEQUENCE</scope>
    <source>
        <strain evidence="1">28 12/20/2015</strain>
    </source>
</reference>
<gene>
    <name evidence="1" type="ORF">SPELUC_LOCUS10977</name>
</gene>
<sequence length="103" mass="12163">QDVYKTEVRIIKGHGKHDVKTYKFEILKESIPMPDDSNKKKRDKSTKPEDNLDIHPNKCQHRQTNENEKKILKPILNSDTFSEDKALEILNQLLDYEEGWTLQ</sequence>
<evidence type="ECO:0000313" key="2">
    <source>
        <dbReference type="Proteomes" id="UP000789366"/>
    </source>
</evidence>
<dbReference type="EMBL" id="CAJVPW010021911">
    <property type="protein sequence ID" value="CAG8695296.1"/>
    <property type="molecule type" value="Genomic_DNA"/>
</dbReference>
<keyword evidence="2" id="KW-1185">Reference proteome</keyword>
<comment type="caution">
    <text evidence="1">The sequence shown here is derived from an EMBL/GenBank/DDBJ whole genome shotgun (WGS) entry which is preliminary data.</text>
</comment>
<evidence type="ECO:0000313" key="1">
    <source>
        <dbReference type="EMBL" id="CAG8695296.1"/>
    </source>
</evidence>